<dbReference type="AlphaFoldDB" id="W7UHQ4"/>
<evidence type="ECO:0000313" key="1">
    <source>
        <dbReference type="EMBL" id="EWM53518.1"/>
    </source>
</evidence>
<name>W7UHQ4_RUMFL</name>
<dbReference type="EMBL" id="ATAX01000025">
    <property type="protein sequence ID" value="EWM53518.1"/>
    <property type="molecule type" value="Genomic_DNA"/>
</dbReference>
<dbReference type="OrthoDB" id="1824373at2"/>
<comment type="caution">
    <text evidence="1">The sequence shown here is derived from an EMBL/GenBank/DDBJ whole genome shotgun (WGS) entry which is preliminary data.</text>
</comment>
<reference evidence="1 2" key="1">
    <citation type="journal article" date="2014" name="PLoS ONE">
        <title>Rumen cellulosomics: divergent fiber-degrading strategies revealed by comparative genome-wide analysis of six ruminococcal strains.</title>
        <authorList>
            <person name="Dassa B."/>
            <person name="Borovok I."/>
            <person name="Ruimy-Israeli V."/>
            <person name="Lamed R."/>
            <person name="Flint H.J."/>
            <person name="Duncan S.H."/>
            <person name="Henrissat B."/>
            <person name="Coutinho P."/>
            <person name="Morrison M."/>
            <person name="Mosoni P."/>
            <person name="Yeoman C.J."/>
            <person name="White B.A."/>
            <person name="Bayer E.A."/>
        </authorList>
    </citation>
    <scope>NUCLEOTIDE SEQUENCE [LARGE SCALE GENOMIC DNA]</scope>
    <source>
        <strain evidence="1 2">007c</strain>
    </source>
</reference>
<organism evidence="1 2">
    <name type="scientific">Ruminococcus flavefaciens 007c</name>
    <dbReference type="NCBI Taxonomy" id="1341157"/>
    <lineage>
        <taxon>Bacteria</taxon>
        <taxon>Bacillati</taxon>
        <taxon>Bacillota</taxon>
        <taxon>Clostridia</taxon>
        <taxon>Eubacteriales</taxon>
        <taxon>Oscillospiraceae</taxon>
        <taxon>Ruminococcus</taxon>
    </lineage>
</organism>
<dbReference type="RefSeq" id="WP_037299383.1">
    <property type="nucleotide sequence ID" value="NZ_ATAX01000025.1"/>
</dbReference>
<evidence type="ECO:0000313" key="2">
    <source>
        <dbReference type="Proteomes" id="UP000019365"/>
    </source>
</evidence>
<keyword evidence="2" id="KW-1185">Reference proteome</keyword>
<dbReference type="PATRIC" id="fig|1341157.4.peg.1926"/>
<sequence>MKWIIKHLTDGTYVVSSRFFVYHVEFARRFASKKQADAYIASSGFDRGRFIVAVLQGETDKKERQ</sequence>
<proteinExistence type="predicted"/>
<dbReference type="Proteomes" id="UP000019365">
    <property type="component" value="Unassembled WGS sequence"/>
</dbReference>
<gene>
    <name evidence="1" type="ORF">RF007C_07500</name>
</gene>
<protein>
    <submittedName>
        <fullName evidence="1">Uncharacterized protein</fullName>
    </submittedName>
</protein>
<accession>W7UHQ4</accession>